<dbReference type="Proteomes" id="UP000243745">
    <property type="component" value="Unassembled WGS sequence"/>
</dbReference>
<feature type="domain" description="Peptidase U32 collagenase" evidence="1">
    <location>
        <begin position="384"/>
        <end position="497"/>
    </location>
</feature>
<dbReference type="GO" id="GO:0006508">
    <property type="term" value="P:proteolysis"/>
    <property type="evidence" value="ECO:0007669"/>
    <property type="project" value="UniProtKB-KW"/>
</dbReference>
<dbReference type="InterPro" id="IPR051454">
    <property type="entry name" value="RNA/ubiquinone_mod_enzymes"/>
</dbReference>
<evidence type="ECO:0000313" key="3">
    <source>
        <dbReference type="Proteomes" id="UP000243745"/>
    </source>
</evidence>
<dbReference type="Pfam" id="PF01136">
    <property type="entry name" value="Peptidase_U32"/>
    <property type="match status" value="1"/>
</dbReference>
<dbReference type="RefSeq" id="WP_093140723.1">
    <property type="nucleotide sequence ID" value="NZ_FOXF01000006.1"/>
</dbReference>
<dbReference type="PANTHER" id="PTHR30217">
    <property type="entry name" value="PEPTIDASE U32 FAMILY"/>
    <property type="match status" value="1"/>
</dbReference>
<protein>
    <submittedName>
        <fullName evidence="2">Putative protease</fullName>
    </submittedName>
</protein>
<keyword evidence="3" id="KW-1185">Reference proteome</keyword>
<evidence type="ECO:0000313" key="2">
    <source>
        <dbReference type="EMBL" id="SFP15155.1"/>
    </source>
</evidence>
<dbReference type="OrthoDB" id="9807498at2"/>
<dbReference type="PROSITE" id="PS01276">
    <property type="entry name" value="PEPTIDASE_U32"/>
    <property type="match status" value="1"/>
</dbReference>
<dbReference type="GO" id="GO:0008233">
    <property type="term" value="F:peptidase activity"/>
    <property type="evidence" value="ECO:0007669"/>
    <property type="project" value="UniProtKB-KW"/>
</dbReference>
<dbReference type="PANTHER" id="PTHR30217:SF10">
    <property type="entry name" value="23S RRNA 5-HYDROXYCYTIDINE C2501 SYNTHASE"/>
    <property type="match status" value="1"/>
</dbReference>
<gene>
    <name evidence="2" type="ORF">SAMN02910344_00570</name>
</gene>
<name>A0A662ZFC8_9GAMM</name>
<evidence type="ECO:0000259" key="1">
    <source>
        <dbReference type="Pfam" id="PF12392"/>
    </source>
</evidence>
<sequence>MRSIELLAPAKDLKCGMTAILSGADAVYIGGPSYGARVNAPNTLEDIRELCDFAHQYGARIHVALNTILNNRELDEARELAFELYDAGADALIIQDLGLLNGSLPPIELHASTQQDNSSPDKIRFLEDAGFSQAVLARELSIKEIRDIRAAAKDIKLEAFVHGALCVGMSGRCYLSAAVTGRSANRGECAQLCRVAQSLYDENGRILARDRFLLSLKDLNQTANLRELIDAGISSFKIEGRLKDEGYVRNITAWYREKLDLIIDERPDLCRSSFGRTETSFTPNPAKSFNRGFTEYNTHEGKDNYANFNAPGYVGEKIGRLTGVTGHVLHFNLFKGVTLHNGDSLNYYKSEAELAGFRISRVINDTQAEIFQDLPFIRPGTMFYRSKDAEFEGQLTDSSSVRTLKLRLEYFETDTGIGLKGSDEVTEGHEITVTADLPECNEARDHRKLTDNITGKIGRLGGTCYELENLGLNLTHHWFVPQSMLNDLRRSFIEKLRITKNALMKKVTVHEPEKLKDVRIAESEMNLGFRANIFNDRANEFYLTHGVQNTVPAYEKDQGDTPREVLVSKHCLHYCFGLCPLRHGAPKQDLYLKIGKTFFKVSNRCAKCRMVLEGPVAKPDCIRD</sequence>
<dbReference type="EMBL" id="FOXF01000006">
    <property type="protein sequence ID" value="SFP15155.1"/>
    <property type="molecule type" value="Genomic_DNA"/>
</dbReference>
<reference evidence="2 3" key="1">
    <citation type="submission" date="2016-10" db="EMBL/GenBank/DDBJ databases">
        <authorList>
            <person name="Varghese N."/>
            <person name="Submissions S."/>
        </authorList>
    </citation>
    <scope>NUCLEOTIDE SEQUENCE [LARGE SCALE GENOMIC DNA]</scope>
    <source>
        <strain evidence="2 3">DSM 1361</strain>
    </source>
</reference>
<organism evidence="2 3">
    <name type="scientific">Ruminobacter amylophilus</name>
    <dbReference type="NCBI Taxonomy" id="867"/>
    <lineage>
        <taxon>Bacteria</taxon>
        <taxon>Pseudomonadati</taxon>
        <taxon>Pseudomonadota</taxon>
        <taxon>Gammaproteobacteria</taxon>
        <taxon>Aeromonadales</taxon>
        <taxon>Succinivibrionaceae</taxon>
        <taxon>Ruminobacter</taxon>
    </lineage>
</organism>
<dbReference type="InterPro" id="IPR001539">
    <property type="entry name" value="Peptidase_U32"/>
</dbReference>
<dbReference type="Pfam" id="PF12392">
    <property type="entry name" value="DUF3656"/>
    <property type="match status" value="1"/>
</dbReference>
<accession>A0A662ZFC8</accession>
<proteinExistence type="predicted"/>
<dbReference type="AlphaFoldDB" id="A0A662ZFC8"/>
<keyword evidence="2" id="KW-0645">Protease</keyword>
<keyword evidence="2" id="KW-0378">Hydrolase</keyword>
<dbReference type="InterPro" id="IPR020988">
    <property type="entry name" value="Pept_U32_collagenase"/>
</dbReference>